<evidence type="ECO:0000259" key="5">
    <source>
        <dbReference type="PROSITE" id="PS50043"/>
    </source>
</evidence>
<dbReference type="InterPro" id="IPR036388">
    <property type="entry name" value="WH-like_DNA-bd_sf"/>
</dbReference>
<dbReference type="PANTHER" id="PTHR44688">
    <property type="entry name" value="DNA-BINDING TRANSCRIPTIONAL ACTIVATOR DEVR_DOSR"/>
    <property type="match status" value="1"/>
</dbReference>
<feature type="compositionally biased region" description="Low complexity" evidence="4">
    <location>
        <begin position="78"/>
        <end position="91"/>
    </location>
</feature>
<accession>A0A9X3SCF9</accession>
<gene>
    <name evidence="6" type="ORF">OJ997_36150</name>
</gene>
<feature type="domain" description="HTH luxR-type" evidence="5">
    <location>
        <begin position="181"/>
        <end position="245"/>
    </location>
</feature>
<keyword evidence="7" id="KW-1185">Reference proteome</keyword>
<evidence type="ECO:0000256" key="1">
    <source>
        <dbReference type="ARBA" id="ARBA00023015"/>
    </source>
</evidence>
<evidence type="ECO:0000256" key="2">
    <source>
        <dbReference type="ARBA" id="ARBA00023125"/>
    </source>
</evidence>
<dbReference type="EMBL" id="JAPDDP010000151">
    <property type="protein sequence ID" value="MDA0185793.1"/>
    <property type="molecule type" value="Genomic_DNA"/>
</dbReference>
<evidence type="ECO:0000256" key="3">
    <source>
        <dbReference type="ARBA" id="ARBA00023163"/>
    </source>
</evidence>
<dbReference type="PRINTS" id="PR00038">
    <property type="entry name" value="HTHLUXR"/>
</dbReference>
<dbReference type="Pfam" id="PF00196">
    <property type="entry name" value="GerE"/>
    <property type="match status" value="1"/>
</dbReference>
<feature type="region of interest" description="Disordered" evidence="4">
    <location>
        <begin position="41"/>
        <end position="126"/>
    </location>
</feature>
<organism evidence="6 7">
    <name type="scientific">Solirubrobacter phytolaccae</name>
    <dbReference type="NCBI Taxonomy" id="1404360"/>
    <lineage>
        <taxon>Bacteria</taxon>
        <taxon>Bacillati</taxon>
        <taxon>Actinomycetota</taxon>
        <taxon>Thermoleophilia</taxon>
        <taxon>Solirubrobacterales</taxon>
        <taxon>Solirubrobacteraceae</taxon>
        <taxon>Solirubrobacter</taxon>
    </lineage>
</organism>
<feature type="compositionally biased region" description="Low complexity" evidence="4">
    <location>
        <begin position="53"/>
        <end position="67"/>
    </location>
</feature>
<keyword evidence="2" id="KW-0238">DNA-binding</keyword>
<dbReference type="InterPro" id="IPR000792">
    <property type="entry name" value="Tscrpt_reg_LuxR_C"/>
</dbReference>
<comment type="caution">
    <text evidence="6">The sequence shown here is derived from an EMBL/GenBank/DDBJ whole genome shotgun (WGS) entry which is preliminary data.</text>
</comment>
<feature type="non-terminal residue" evidence="6">
    <location>
        <position position="1"/>
    </location>
</feature>
<protein>
    <submittedName>
        <fullName evidence="6">LuxR C-terminal-related transcriptional regulator</fullName>
    </submittedName>
</protein>
<dbReference type="InterPro" id="IPR016032">
    <property type="entry name" value="Sig_transdc_resp-reg_C-effctor"/>
</dbReference>
<dbReference type="PROSITE" id="PS50043">
    <property type="entry name" value="HTH_LUXR_2"/>
    <property type="match status" value="1"/>
</dbReference>
<dbReference type="AlphaFoldDB" id="A0A9X3SCF9"/>
<reference evidence="6" key="1">
    <citation type="submission" date="2022-10" db="EMBL/GenBank/DDBJ databases">
        <title>The WGS of Solirubrobacter phytolaccae KCTC 29190.</title>
        <authorList>
            <person name="Jiang Z."/>
        </authorList>
    </citation>
    <scope>NUCLEOTIDE SEQUENCE</scope>
    <source>
        <strain evidence="6">KCTC 29190</strain>
    </source>
</reference>
<keyword evidence="3" id="KW-0804">Transcription</keyword>
<sequence>RPDEARAAALEETRDAARRGVATFAAQALVAHGDTEAALAAANGHPWTLPDEPAATPAAAGAATGPPRADTESPSAHAESPPRAAASTAPRADTESPPQAAEDSPPAASAFVRLSPSPSPRARAEASFARGLALRQAGQRTEARRHLTDARDLAARHDLIALANRATEELVVAGGKPKRAAQSGAAALTPSERRMAEHAARGLSNREIAETLFVTRKTVEFTLGNAYSKLGIRSRTQLAEALTLG</sequence>
<evidence type="ECO:0000256" key="4">
    <source>
        <dbReference type="SAM" id="MobiDB-lite"/>
    </source>
</evidence>
<name>A0A9X3SCF9_9ACTN</name>
<dbReference type="SUPFAM" id="SSF46894">
    <property type="entry name" value="C-terminal effector domain of the bipartite response regulators"/>
    <property type="match status" value="1"/>
</dbReference>
<dbReference type="SMART" id="SM00421">
    <property type="entry name" value="HTH_LUXR"/>
    <property type="match status" value="1"/>
</dbReference>
<dbReference type="RefSeq" id="WP_270030316.1">
    <property type="nucleotide sequence ID" value="NZ_JAPDDP010000151.1"/>
</dbReference>
<dbReference type="CDD" id="cd06170">
    <property type="entry name" value="LuxR_C_like"/>
    <property type="match status" value="1"/>
</dbReference>
<keyword evidence="1" id="KW-0805">Transcription regulation</keyword>
<dbReference type="Gene3D" id="1.10.10.10">
    <property type="entry name" value="Winged helix-like DNA-binding domain superfamily/Winged helix DNA-binding domain"/>
    <property type="match status" value="1"/>
</dbReference>
<evidence type="ECO:0000313" key="7">
    <source>
        <dbReference type="Proteomes" id="UP001147653"/>
    </source>
</evidence>
<dbReference type="PANTHER" id="PTHR44688:SF16">
    <property type="entry name" value="DNA-BINDING TRANSCRIPTIONAL ACTIVATOR DEVR_DOSR"/>
    <property type="match status" value="1"/>
</dbReference>
<proteinExistence type="predicted"/>
<dbReference type="GO" id="GO:0006355">
    <property type="term" value="P:regulation of DNA-templated transcription"/>
    <property type="evidence" value="ECO:0007669"/>
    <property type="project" value="InterPro"/>
</dbReference>
<dbReference type="Proteomes" id="UP001147653">
    <property type="component" value="Unassembled WGS sequence"/>
</dbReference>
<dbReference type="GO" id="GO:0003677">
    <property type="term" value="F:DNA binding"/>
    <property type="evidence" value="ECO:0007669"/>
    <property type="project" value="UniProtKB-KW"/>
</dbReference>
<evidence type="ECO:0000313" key="6">
    <source>
        <dbReference type="EMBL" id="MDA0185793.1"/>
    </source>
</evidence>